<evidence type="ECO:0000256" key="6">
    <source>
        <dbReference type="ARBA" id="ARBA00043149"/>
    </source>
</evidence>
<evidence type="ECO:0000313" key="10">
    <source>
        <dbReference type="EMBL" id="GAA4008499.1"/>
    </source>
</evidence>
<evidence type="ECO:0000256" key="2">
    <source>
        <dbReference type="ARBA" id="ARBA00022679"/>
    </source>
</evidence>
<feature type="domain" description="Carbohydrate kinase FGGY C-terminal" evidence="9">
    <location>
        <begin position="260"/>
        <end position="446"/>
    </location>
</feature>
<dbReference type="Pfam" id="PF00370">
    <property type="entry name" value="FGGY_N"/>
    <property type="match status" value="1"/>
</dbReference>
<name>A0ABP7S9H9_9SPHN</name>
<dbReference type="Proteomes" id="UP001501310">
    <property type="component" value="Unassembled WGS sequence"/>
</dbReference>
<evidence type="ECO:0000259" key="8">
    <source>
        <dbReference type="Pfam" id="PF00370"/>
    </source>
</evidence>
<dbReference type="Pfam" id="PF02782">
    <property type="entry name" value="FGGY_C"/>
    <property type="match status" value="1"/>
</dbReference>
<proteinExistence type="inferred from homology"/>
<evidence type="ECO:0000256" key="3">
    <source>
        <dbReference type="ARBA" id="ARBA00022741"/>
    </source>
</evidence>
<accession>A0ABP7S9H9</accession>
<reference evidence="11" key="1">
    <citation type="journal article" date="2019" name="Int. J. Syst. Evol. Microbiol.">
        <title>The Global Catalogue of Microorganisms (GCM) 10K type strain sequencing project: providing services to taxonomists for standard genome sequencing and annotation.</title>
        <authorList>
            <consortium name="The Broad Institute Genomics Platform"/>
            <consortium name="The Broad Institute Genome Sequencing Center for Infectious Disease"/>
            <person name="Wu L."/>
            <person name="Ma J."/>
        </authorList>
    </citation>
    <scope>NUCLEOTIDE SEQUENCE [LARGE SCALE GENOMIC DNA]</scope>
    <source>
        <strain evidence="11">JCM 16603</strain>
    </source>
</reference>
<evidence type="ECO:0000256" key="5">
    <source>
        <dbReference type="ARBA" id="ARBA00022840"/>
    </source>
</evidence>
<evidence type="ECO:0000259" key="9">
    <source>
        <dbReference type="Pfam" id="PF02782"/>
    </source>
</evidence>
<dbReference type="PANTHER" id="PTHR10196">
    <property type="entry name" value="SUGAR KINASE"/>
    <property type="match status" value="1"/>
</dbReference>
<dbReference type="InterPro" id="IPR018485">
    <property type="entry name" value="FGGY_C"/>
</dbReference>
<dbReference type="PROSITE" id="PS00445">
    <property type="entry name" value="FGGY_KINASES_2"/>
    <property type="match status" value="1"/>
</dbReference>
<keyword evidence="11" id="KW-1185">Reference proteome</keyword>
<evidence type="ECO:0000256" key="7">
    <source>
        <dbReference type="RuleBase" id="RU003733"/>
    </source>
</evidence>
<dbReference type="PANTHER" id="PTHR10196:SF69">
    <property type="entry name" value="GLYCEROL KINASE"/>
    <property type="match status" value="1"/>
</dbReference>
<dbReference type="RefSeq" id="WP_344710386.1">
    <property type="nucleotide sequence ID" value="NZ_BAAAZD010000002.1"/>
</dbReference>
<organism evidence="10 11">
    <name type="scientific">Sphingomonas humi</name>
    <dbReference type="NCBI Taxonomy" id="335630"/>
    <lineage>
        <taxon>Bacteria</taxon>
        <taxon>Pseudomonadati</taxon>
        <taxon>Pseudomonadota</taxon>
        <taxon>Alphaproteobacteria</taxon>
        <taxon>Sphingomonadales</taxon>
        <taxon>Sphingomonadaceae</taxon>
        <taxon>Sphingomonas</taxon>
    </lineage>
</organism>
<gene>
    <name evidence="10" type="primary">glpK</name>
    <name evidence="10" type="ORF">GCM10022211_22620</name>
</gene>
<keyword evidence="3" id="KW-0547">Nucleotide-binding</keyword>
<dbReference type="NCBIfam" id="NF000756">
    <property type="entry name" value="PRK00047.1"/>
    <property type="match status" value="1"/>
</dbReference>
<keyword evidence="5" id="KW-0067">ATP-binding</keyword>
<evidence type="ECO:0000256" key="1">
    <source>
        <dbReference type="ARBA" id="ARBA00009156"/>
    </source>
</evidence>
<dbReference type="SUPFAM" id="SSF53067">
    <property type="entry name" value="Actin-like ATPase domain"/>
    <property type="match status" value="2"/>
</dbReference>
<dbReference type="InterPro" id="IPR000577">
    <property type="entry name" value="Carb_kinase_FGGY"/>
</dbReference>
<dbReference type="PIRSF" id="PIRSF000538">
    <property type="entry name" value="GlpK"/>
    <property type="match status" value="1"/>
</dbReference>
<feature type="domain" description="Carbohydrate kinase FGGY N-terminal" evidence="8">
    <location>
        <begin position="9"/>
        <end position="249"/>
    </location>
</feature>
<comment type="similarity">
    <text evidence="1 7">Belongs to the FGGY kinase family.</text>
</comment>
<comment type="caution">
    <text evidence="10">The sequence shown here is derived from an EMBL/GenBank/DDBJ whole genome shotgun (WGS) entry which is preliminary data.</text>
</comment>
<dbReference type="InterPro" id="IPR043129">
    <property type="entry name" value="ATPase_NBD"/>
</dbReference>
<keyword evidence="2 7" id="KW-0808">Transferase</keyword>
<sequence>MSRPDERLILVLDEGTSSTRAVLYTAEGEQCGTCAQPLDQHYPGPGLVEHDAAEIWTKTLACAREMVTKAGGPERIAAIGITNQRETVVAWDKQSGEPLARAIVWQDRRTADSCEALRQAGHEPIVQRETGLLLDPYFSATKMAWLLEHAPAVRGAGDRLAFGTVDSWLTWKLSGKHISDVTNASRTLLLPLEGKDWSDDLLSLFGVPRQALPRIVGNAGPLAVTHADLFGAPIPISGMIGDQQSATVGQGCFAFGQTKLTLGTGAFVLTNVGTLAPTSPGKLLGTILCEVAGTRHYALEGAIFVAGSLIQWLRDNLGLLRSADETEALARSVDDNGGVTLLPALAGLGAPYWKPHATASISGLSFSSTRAHVARAALEAVSHQLVDLAAAFAGAGAEWHKLRIDGGMAVNDWLAQDLADMTRVEVTRPADIETTARGAALLAAVGAGIHPDLNTAAAAMIGEGVRFTPRDLGSERASRLAAWRTALDAF</sequence>
<evidence type="ECO:0000256" key="4">
    <source>
        <dbReference type="ARBA" id="ARBA00022777"/>
    </source>
</evidence>
<dbReference type="GO" id="GO:0016301">
    <property type="term" value="F:kinase activity"/>
    <property type="evidence" value="ECO:0007669"/>
    <property type="project" value="UniProtKB-KW"/>
</dbReference>
<dbReference type="InterPro" id="IPR018484">
    <property type="entry name" value="FGGY_N"/>
</dbReference>
<keyword evidence="4 7" id="KW-0418">Kinase</keyword>
<dbReference type="Gene3D" id="3.30.420.40">
    <property type="match status" value="2"/>
</dbReference>
<dbReference type="EMBL" id="BAAAZD010000002">
    <property type="protein sequence ID" value="GAA4008499.1"/>
    <property type="molecule type" value="Genomic_DNA"/>
</dbReference>
<evidence type="ECO:0000313" key="11">
    <source>
        <dbReference type="Proteomes" id="UP001501310"/>
    </source>
</evidence>
<protein>
    <recommendedName>
        <fullName evidence="6">ATP:glycerol 3-phosphotransferase</fullName>
    </recommendedName>
</protein>
<dbReference type="InterPro" id="IPR018483">
    <property type="entry name" value="Carb_kinase_FGGY_CS"/>
</dbReference>
<dbReference type="PROSITE" id="PS00933">
    <property type="entry name" value="FGGY_KINASES_1"/>
    <property type="match status" value="1"/>
</dbReference>